<evidence type="ECO:0000313" key="3">
    <source>
        <dbReference type="EMBL" id="BBB14768.1"/>
    </source>
</evidence>
<dbReference type="EMBL" id="AP018005">
    <property type="protein sequence ID" value="BBB15498.1"/>
    <property type="molecule type" value="Genomic_DNA"/>
</dbReference>
<organism evidence="4 5">
    <name type="scientific">Candidatus Rickettsiella viridis</name>
    <dbReference type="NCBI Taxonomy" id="676208"/>
    <lineage>
        <taxon>Bacteria</taxon>
        <taxon>Pseudomonadati</taxon>
        <taxon>Pseudomonadota</taxon>
        <taxon>Gammaproteobacteria</taxon>
        <taxon>Legionellales</taxon>
        <taxon>Coxiellaceae</taxon>
        <taxon>Rickettsiella</taxon>
    </lineage>
</organism>
<keyword evidence="1" id="KW-0175">Coiled coil</keyword>
<dbReference type="OrthoDB" id="5842285at2"/>
<dbReference type="RefSeq" id="WP_126322285.1">
    <property type="nucleotide sequence ID" value="NZ_AP018005.1"/>
</dbReference>
<feature type="region of interest" description="Disordered" evidence="2">
    <location>
        <begin position="232"/>
        <end position="259"/>
    </location>
</feature>
<reference evidence="4 5" key="1">
    <citation type="submission" date="2017-03" db="EMBL/GenBank/DDBJ databases">
        <title>The genome sequence of Candidatus Rickettsiella viridis.</title>
        <authorList>
            <person name="Nikoh N."/>
            <person name="Tsuchida T."/>
            <person name="Yamaguchi K."/>
            <person name="Maeda T."/>
            <person name="Shigenobu S."/>
            <person name="Fukatsu T."/>
        </authorList>
    </citation>
    <scope>NUCLEOTIDE SEQUENCE [LARGE SCALE GENOMIC DNA]</scope>
    <source>
        <strain evidence="4 5">Ap-RA04</strain>
    </source>
</reference>
<dbReference type="KEGG" id="rvi:RVIR1_02360"/>
<gene>
    <name evidence="3" type="ORF">RVIR1_02360</name>
    <name evidence="4" type="ORF">RVIR1_10260</name>
</gene>
<evidence type="ECO:0000313" key="4">
    <source>
        <dbReference type="EMBL" id="BBB15498.1"/>
    </source>
</evidence>
<dbReference type="CDD" id="cd23667">
    <property type="entry name" value="beta-trefoil_Ricin_CqDVP-like"/>
    <property type="match status" value="1"/>
</dbReference>
<feature type="coiled-coil region" evidence="1">
    <location>
        <begin position="259"/>
        <end position="346"/>
    </location>
</feature>
<accession>A0A2Z5UVH6</accession>
<dbReference type="Proteomes" id="UP000282483">
    <property type="component" value="Chromosome"/>
</dbReference>
<evidence type="ECO:0000256" key="2">
    <source>
        <dbReference type="SAM" id="MobiDB-lite"/>
    </source>
</evidence>
<evidence type="ECO:0000313" key="5">
    <source>
        <dbReference type="Proteomes" id="UP000282483"/>
    </source>
</evidence>
<sequence length="784" mass="89795">MSNVITNNSNSSHVDKKQRKDSKVNKVSELQPKRNGFISGLLNGLYSSTQFILNNPAKVLTLGLVGQVVSSSALGNFQGQASSRTNNSTDLLLLDKPHLNESLALIEQRIGSSVHIETKQEKDKVINFKISRRLRQLDFESQRKDSNNNVAINRLKWLKEDINDFSVNLNQTAGSYQVNVDTENRLHILIDRLDSLKENIPLEYIGELEVINKQLQSLLFPLNDPKITDEKDAKELANSSKQSRNPRQSGVGPQPPNENAQIMTNLSYLQEDVNDLKNRVDRVTNSEASLADVLRIKNEAESRIATLTARLDNIKRDVYQEHSVQIDAINQQVQGLQSQLDSINTALLQKIANIEGKLTEQDKENARRREADRDANKQRAIQDCIAAIRDGSPEQANTKWQHIIELDTNKHWFKEELEHIIREAYGSSLSNFNKVEGFISRLPLISQSAVGYKILIEGMKQNGQFFTPEMVRVGYRIKEYMDMPNYSNIGQEYKNIYDSLKSGLPEAVRHLLWRKVCLRNTVKNNEYLYSANNYFKYDDDRWRVFTWRSGYPGSHAVWKFETYDQGKTFEIKNNYRGQYLYAAIGDLKYDDDRRQIFTWRNGNRVQKNEWRVELLTTDDSKDGSEIALWNDFYDETLYAAADDLKYDDDRRRVFTWIPNTPLLQARWKIEDCGSYGSRKRRDLSERFTVVNAMLANEKLDQKDKLRGVSGRNLVGTEVNSNAVNNSSELSFLKNSFGSNLLFFGVQRPQTALLDGNAPFSNLSDVGDTHLSAPYQGKLNTTLSK</sequence>
<feature type="region of interest" description="Disordered" evidence="2">
    <location>
        <begin position="1"/>
        <end position="28"/>
    </location>
</feature>
<proteinExistence type="predicted"/>
<feature type="compositionally biased region" description="Polar residues" evidence="2">
    <location>
        <begin position="237"/>
        <end position="248"/>
    </location>
</feature>
<name>A0A2Z5UVH6_9COXI</name>
<dbReference type="AlphaFoldDB" id="A0A2Z5UVH6"/>
<evidence type="ECO:0000256" key="1">
    <source>
        <dbReference type="SAM" id="Coils"/>
    </source>
</evidence>
<feature type="compositionally biased region" description="Polar residues" evidence="2">
    <location>
        <begin position="1"/>
        <end position="12"/>
    </location>
</feature>
<dbReference type="EMBL" id="AP018005">
    <property type="protein sequence ID" value="BBB14768.1"/>
    <property type="molecule type" value="Genomic_DNA"/>
</dbReference>
<dbReference type="KEGG" id="rvi:RVIR1_10260"/>
<protein>
    <submittedName>
        <fullName evidence="4">Uncharacterized protein</fullName>
    </submittedName>
</protein>
<keyword evidence="5" id="KW-1185">Reference proteome</keyword>